<dbReference type="EMBL" id="SZPR01000031">
    <property type="protein sequence ID" value="TKS98240.1"/>
    <property type="molecule type" value="Genomic_DNA"/>
</dbReference>
<dbReference type="SUPFAM" id="SSF109854">
    <property type="entry name" value="DinB/YfiT-like putative metalloenzymes"/>
    <property type="match status" value="1"/>
</dbReference>
<dbReference type="AlphaFoldDB" id="A0A4U5WBU7"/>
<proteinExistence type="predicted"/>
<dbReference type="NCBIfam" id="TIGR03083">
    <property type="entry name" value="maleylpyruvate isomerase family mycothiol-dependent enzyme"/>
    <property type="match status" value="1"/>
</dbReference>
<evidence type="ECO:0000259" key="1">
    <source>
        <dbReference type="Pfam" id="PF11716"/>
    </source>
</evidence>
<dbReference type="Pfam" id="PF11716">
    <property type="entry name" value="MDMPI_N"/>
    <property type="match status" value="1"/>
</dbReference>
<reference evidence="2 3" key="1">
    <citation type="submission" date="2019-04" db="EMBL/GenBank/DDBJ databases">
        <title>Streptomyces lasaliensis sp.nov., an Actinomycete isolated from soil which produces the polyether antibiotic lasalocid.</title>
        <authorList>
            <person name="Erwin G."/>
            <person name="Haber C."/>
        </authorList>
    </citation>
    <scope>NUCLEOTIDE SEQUENCE [LARGE SCALE GENOMIC DNA]</scope>
    <source>
        <strain evidence="2 3">DSM 40089</strain>
    </source>
</reference>
<dbReference type="InterPro" id="IPR024344">
    <property type="entry name" value="MDMPI_metal-binding"/>
</dbReference>
<feature type="domain" description="Mycothiol-dependent maleylpyruvate isomerase metal-binding" evidence="1">
    <location>
        <begin position="22"/>
        <end position="141"/>
    </location>
</feature>
<comment type="caution">
    <text evidence="2">The sequence shown here is derived from an EMBL/GenBank/DDBJ whole genome shotgun (WGS) entry which is preliminary data.</text>
</comment>
<protein>
    <submittedName>
        <fullName evidence="2">TIGR03086 family protein</fullName>
    </submittedName>
</protein>
<dbReference type="GO" id="GO:0046872">
    <property type="term" value="F:metal ion binding"/>
    <property type="evidence" value="ECO:0007669"/>
    <property type="project" value="InterPro"/>
</dbReference>
<dbReference type="InterPro" id="IPR017517">
    <property type="entry name" value="Maleyloyr_isom"/>
</dbReference>
<dbReference type="Gene3D" id="1.20.120.450">
    <property type="entry name" value="dinb family like domain"/>
    <property type="match status" value="1"/>
</dbReference>
<evidence type="ECO:0000313" key="3">
    <source>
        <dbReference type="Proteomes" id="UP000308632"/>
    </source>
</evidence>
<sequence length="209" mass="22011">MTTQLTADRRPACAVDPRPVYARATEQAAAVIAAVRPEQLTGPTPCAEFDVRTLLSHVLGGTLRIAVVGEGGDGLAVHPFVDGVADDAWPRAYAEVRARVLAAWEPDERLTALVRVPWGEVPGHAGLSGYVMELVAHTWDLNEALGRPVELADDLAGFALAAAHRALPDPERDADTPFAAAQEVAEGADAYARLAAWLGRAPLAPATDA</sequence>
<dbReference type="InterPro" id="IPR017520">
    <property type="entry name" value="CHP03086"/>
</dbReference>
<evidence type="ECO:0000313" key="2">
    <source>
        <dbReference type="EMBL" id="TKS98240.1"/>
    </source>
</evidence>
<dbReference type="Proteomes" id="UP000308632">
    <property type="component" value="Unassembled WGS sequence"/>
</dbReference>
<accession>A0A4U5WBU7</accession>
<organism evidence="2 3">
    <name type="scientific">Streptomyces galbus</name>
    <dbReference type="NCBI Taxonomy" id="33898"/>
    <lineage>
        <taxon>Bacteria</taxon>
        <taxon>Bacillati</taxon>
        <taxon>Actinomycetota</taxon>
        <taxon>Actinomycetes</taxon>
        <taxon>Kitasatosporales</taxon>
        <taxon>Streptomycetaceae</taxon>
        <taxon>Streptomyces</taxon>
    </lineage>
</organism>
<name>A0A4U5WBU7_STRGB</name>
<dbReference type="NCBIfam" id="TIGR03086">
    <property type="entry name" value="TIGR03086 family metal-binding protein"/>
    <property type="match status" value="1"/>
</dbReference>
<gene>
    <name evidence="2" type="ORF">E4U92_31895</name>
</gene>
<dbReference type="InterPro" id="IPR034660">
    <property type="entry name" value="DinB/YfiT-like"/>
</dbReference>
<dbReference type="RefSeq" id="WP_137303905.1">
    <property type="nucleotide sequence ID" value="NZ_BMVD01000009.1"/>
</dbReference>